<feature type="transmembrane region" description="Helical" evidence="1">
    <location>
        <begin position="72"/>
        <end position="105"/>
    </location>
</feature>
<evidence type="ECO:0000259" key="3">
    <source>
        <dbReference type="Pfam" id="PF12349"/>
    </source>
</evidence>
<dbReference type="Pfam" id="PF12349">
    <property type="entry name" value="Sterol-sensing"/>
    <property type="match status" value="1"/>
</dbReference>
<dbReference type="GO" id="GO:0032934">
    <property type="term" value="F:sterol binding"/>
    <property type="evidence" value="ECO:0007669"/>
    <property type="project" value="TreeGrafter"/>
</dbReference>
<dbReference type="PANTHER" id="PTHR45727">
    <property type="entry name" value="NPC INTRACELLULAR CHOLESTEROL TRANSPORTER 1"/>
    <property type="match status" value="1"/>
</dbReference>
<dbReference type="PANTHER" id="PTHR45727:SF2">
    <property type="entry name" value="NPC INTRACELLULAR CHOLESTEROL TRANSPORTER 1"/>
    <property type="match status" value="1"/>
</dbReference>
<dbReference type="GO" id="GO:0016020">
    <property type="term" value="C:membrane"/>
    <property type="evidence" value="ECO:0007669"/>
    <property type="project" value="TreeGrafter"/>
</dbReference>
<keyword evidence="5" id="KW-1185">Reference proteome</keyword>
<dbReference type="EMBL" id="CM029037">
    <property type="protein sequence ID" value="KAG2655726.1"/>
    <property type="molecule type" value="Genomic_DNA"/>
</dbReference>
<feature type="domain" description="HMGCR/SNAP/NPC1-like sterol-sensing" evidence="3">
    <location>
        <begin position="1"/>
        <end position="33"/>
    </location>
</feature>
<dbReference type="Proteomes" id="UP000823388">
    <property type="component" value="Chromosome 1K"/>
</dbReference>
<keyword evidence="1" id="KW-0472">Membrane</keyword>
<dbReference type="GO" id="GO:0015918">
    <property type="term" value="P:sterol transport"/>
    <property type="evidence" value="ECO:0007669"/>
    <property type="project" value="TreeGrafter"/>
</dbReference>
<proteinExistence type="predicted"/>
<protein>
    <recommendedName>
        <fullName evidence="3">HMGCR/SNAP/NPC1-like sterol-sensing domain-containing protein</fullName>
    </recommendedName>
</protein>
<keyword evidence="1" id="KW-0812">Transmembrane</keyword>
<dbReference type="InterPro" id="IPR053958">
    <property type="entry name" value="HMGCR/SNAP/NPC1-like_SSD"/>
</dbReference>
<evidence type="ECO:0000313" key="5">
    <source>
        <dbReference type="Proteomes" id="UP000823388"/>
    </source>
</evidence>
<accession>A0A8T0XCW5</accession>
<evidence type="ECO:0000313" key="4">
    <source>
        <dbReference type="EMBL" id="KAG2655726.1"/>
    </source>
</evidence>
<sequence>MDFLLQVTAFVALIVFDFRRAQDGRIDCVPCARIVSSPATDDGGDGQRLHLLARYMRDIHGPILSYRAVKFVVIAVFVGLAFASIVSFLLFPLHASWLLLFLFLLHQP</sequence>
<feature type="signal peptide" evidence="2">
    <location>
        <begin position="1"/>
        <end position="21"/>
    </location>
</feature>
<name>A0A8T0XCW5_PANVG</name>
<evidence type="ECO:0000256" key="2">
    <source>
        <dbReference type="SAM" id="SignalP"/>
    </source>
</evidence>
<organism evidence="4 5">
    <name type="scientific">Panicum virgatum</name>
    <name type="common">Blackwell switchgrass</name>
    <dbReference type="NCBI Taxonomy" id="38727"/>
    <lineage>
        <taxon>Eukaryota</taxon>
        <taxon>Viridiplantae</taxon>
        <taxon>Streptophyta</taxon>
        <taxon>Embryophyta</taxon>
        <taxon>Tracheophyta</taxon>
        <taxon>Spermatophyta</taxon>
        <taxon>Magnoliopsida</taxon>
        <taxon>Liliopsida</taxon>
        <taxon>Poales</taxon>
        <taxon>Poaceae</taxon>
        <taxon>PACMAD clade</taxon>
        <taxon>Panicoideae</taxon>
        <taxon>Panicodae</taxon>
        <taxon>Paniceae</taxon>
        <taxon>Panicinae</taxon>
        <taxon>Panicum</taxon>
        <taxon>Panicum sect. Hiantes</taxon>
    </lineage>
</organism>
<gene>
    <name evidence="4" type="ORF">PVAP13_1KG033425</name>
</gene>
<evidence type="ECO:0000256" key="1">
    <source>
        <dbReference type="SAM" id="Phobius"/>
    </source>
</evidence>
<keyword evidence="2" id="KW-0732">Signal</keyword>
<dbReference type="AlphaFoldDB" id="A0A8T0XCW5"/>
<reference evidence="4" key="1">
    <citation type="submission" date="2020-05" db="EMBL/GenBank/DDBJ databases">
        <title>WGS assembly of Panicum virgatum.</title>
        <authorList>
            <person name="Lovell J.T."/>
            <person name="Jenkins J."/>
            <person name="Shu S."/>
            <person name="Juenger T.E."/>
            <person name="Schmutz J."/>
        </authorList>
    </citation>
    <scope>NUCLEOTIDE SEQUENCE</scope>
    <source>
        <strain evidence="4">AP13</strain>
    </source>
</reference>
<keyword evidence="1" id="KW-1133">Transmembrane helix</keyword>
<comment type="caution">
    <text evidence="4">The sequence shown here is derived from an EMBL/GenBank/DDBJ whole genome shotgun (WGS) entry which is preliminary data.</text>
</comment>
<feature type="chain" id="PRO_5035924324" description="HMGCR/SNAP/NPC1-like sterol-sensing domain-containing protein" evidence="2">
    <location>
        <begin position="22"/>
        <end position="108"/>
    </location>
</feature>